<dbReference type="Proteomes" id="UP000287224">
    <property type="component" value="Unassembled WGS sequence"/>
</dbReference>
<evidence type="ECO:0000313" key="2">
    <source>
        <dbReference type="EMBL" id="GCE09192.1"/>
    </source>
</evidence>
<comment type="caution">
    <text evidence="2">The sequence shown here is derived from an EMBL/GenBank/DDBJ whole genome shotgun (WGS) entry which is preliminary data.</text>
</comment>
<proteinExistence type="predicted"/>
<keyword evidence="1" id="KW-0812">Transmembrane</keyword>
<name>A0A401ZQT5_9CHLR</name>
<evidence type="ECO:0000313" key="3">
    <source>
        <dbReference type="Proteomes" id="UP000287224"/>
    </source>
</evidence>
<dbReference type="RefSeq" id="WP_126601615.1">
    <property type="nucleotide sequence ID" value="NZ_BIFQ01000002.1"/>
</dbReference>
<accession>A0A401ZQT5</accession>
<evidence type="ECO:0000256" key="1">
    <source>
        <dbReference type="SAM" id="Phobius"/>
    </source>
</evidence>
<keyword evidence="1" id="KW-1133">Transmembrane helix</keyword>
<dbReference type="AlphaFoldDB" id="A0A401ZQT5"/>
<keyword evidence="3" id="KW-1185">Reference proteome</keyword>
<protein>
    <submittedName>
        <fullName evidence="2">Uncharacterized protein</fullName>
    </submittedName>
</protein>
<gene>
    <name evidence="2" type="ORF">KDAU_65210</name>
</gene>
<dbReference type="EMBL" id="BIFQ01000002">
    <property type="protein sequence ID" value="GCE09192.1"/>
    <property type="molecule type" value="Genomic_DNA"/>
</dbReference>
<sequence>MNYGTLNTLNNILKNLQSDAATLGLTIAGLMIIVYVIMVMFTDDTNVTAHNKRWQNLQKVFLCAALIAAAGAIVTFGQQLGHAIHP</sequence>
<feature type="transmembrane region" description="Helical" evidence="1">
    <location>
        <begin position="61"/>
        <end position="80"/>
    </location>
</feature>
<dbReference type="OrthoDB" id="165986at2"/>
<reference evidence="3" key="1">
    <citation type="submission" date="2018-12" db="EMBL/GenBank/DDBJ databases">
        <title>Tengunoibacter tsumagoiensis gen. nov., sp. nov., Dictyobacter kobayashii sp. nov., D. alpinus sp. nov., and D. joshuensis sp. nov. and description of Dictyobacteraceae fam. nov. within the order Ktedonobacterales isolated from Tengu-no-mugimeshi.</title>
        <authorList>
            <person name="Wang C.M."/>
            <person name="Zheng Y."/>
            <person name="Sakai Y."/>
            <person name="Toyoda A."/>
            <person name="Minakuchi Y."/>
            <person name="Abe K."/>
            <person name="Yokota A."/>
            <person name="Yabe S."/>
        </authorList>
    </citation>
    <scope>NUCLEOTIDE SEQUENCE [LARGE SCALE GENOMIC DNA]</scope>
    <source>
        <strain evidence="3">S-27</strain>
    </source>
</reference>
<keyword evidence="1" id="KW-0472">Membrane</keyword>
<organism evidence="2 3">
    <name type="scientific">Dictyobacter aurantiacus</name>
    <dbReference type="NCBI Taxonomy" id="1936993"/>
    <lineage>
        <taxon>Bacteria</taxon>
        <taxon>Bacillati</taxon>
        <taxon>Chloroflexota</taxon>
        <taxon>Ktedonobacteria</taxon>
        <taxon>Ktedonobacterales</taxon>
        <taxon>Dictyobacteraceae</taxon>
        <taxon>Dictyobacter</taxon>
    </lineage>
</organism>
<feature type="transmembrane region" description="Helical" evidence="1">
    <location>
        <begin position="20"/>
        <end position="41"/>
    </location>
</feature>